<gene>
    <name evidence="1" type="ORF">IW261DRAFT_695340</name>
</gene>
<dbReference type="AlphaFoldDB" id="A0AA39NX05"/>
<sequence length="113" mass="12972">MNSKKRLLKSGVTKTSHRRKACRPALSLGLPLPTLSGTNMVALPSVPWLFCFFFPQDIDLMRSLCPACPLLFSILSRRRRSVLLTWPFQKRSCLPLISWVTLFYAKCFKRPSK</sequence>
<keyword evidence="2" id="KW-1185">Reference proteome</keyword>
<evidence type="ECO:0000313" key="2">
    <source>
        <dbReference type="Proteomes" id="UP001175227"/>
    </source>
</evidence>
<dbReference type="Proteomes" id="UP001175227">
    <property type="component" value="Unassembled WGS sequence"/>
</dbReference>
<protein>
    <submittedName>
        <fullName evidence="1">Uncharacterized protein</fullName>
    </submittedName>
</protein>
<accession>A0AA39NX05</accession>
<comment type="caution">
    <text evidence="1">The sequence shown here is derived from an EMBL/GenBank/DDBJ whole genome shotgun (WGS) entry which is preliminary data.</text>
</comment>
<proteinExistence type="predicted"/>
<evidence type="ECO:0000313" key="1">
    <source>
        <dbReference type="EMBL" id="KAK0473447.1"/>
    </source>
</evidence>
<organism evidence="1 2">
    <name type="scientific">Armillaria novae-zelandiae</name>
    <dbReference type="NCBI Taxonomy" id="153914"/>
    <lineage>
        <taxon>Eukaryota</taxon>
        <taxon>Fungi</taxon>
        <taxon>Dikarya</taxon>
        <taxon>Basidiomycota</taxon>
        <taxon>Agaricomycotina</taxon>
        <taxon>Agaricomycetes</taxon>
        <taxon>Agaricomycetidae</taxon>
        <taxon>Agaricales</taxon>
        <taxon>Marasmiineae</taxon>
        <taxon>Physalacriaceae</taxon>
        <taxon>Armillaria</taxon>
    </lineage>
</organism>
<dbReference type="EMBL" id="JAUEPR010000033">
    <property type="protein sequence ID" value="KAK0473447.1"/>
    <property type="molecule type" value="Genomic_DNA"/>
</dbReference>
<name>A0AA39NX05_9AGAR</name>
<reference evidence="1" key="1">
    <citation type="submission" date="2023-06" db="EMBL/GenBank/DDBJ databases">
        <authorList>
            <consortium name="Lawrence Berkeley National Laboratory"/>
            <person name="Ahrendt S."/>
            <person name="Sahu N."/>
            <person name="Indic B."/>
            <person name="Wong-Bajracharya J."/>
            <person name="Merenyi Z."/>
            <person name="Ke H.-M."/>
            <person name="Monk M."/>
            <person name="Kocsube S."/>
            <person name="Drula E."/>
            <person name="Lipzen A."/>
            <person name="Balint B."/>
            <person name="Henrissat B."/>
            <person name="Andreopoulos B."/>
            <person name="Martin F.M."/>
            <person name="Harder C.B."/>
            <person name="Rigling D."/>
            <person name="Ford K.L."/>
            <person name="Foster G.D."/>
            <person name="Pangilinan J."/>
            <person name="Papanicolaou A."/>
            <person name="Barry K."/>
            <person name="LaButti K."/>
            <person name="Viragh M."/>
            <person name="Koriabine M."/>
            <person name="Yan M."/>
            <person name="Riley R."/>
            <person name="Champramary S."/>
            <person name="Plett K.L."/>
            <person name="Tsai I.J."/>
            <person name="Slot J."/>
            <person name="Sipos G."/>
            <person name="Plett J."/>
            <person name="Nagy L.G."/>
            <person name="Grigoriev I.V."/>
        </authorList>
    </citation>
    <scope>NUCLEOTIDE SEQUENCE</scope>
    <source>
        <strain evidence="1">ICMP 16352</strain>
    </source>
</reference>